<keyword evidence="2" id="KW-1185">Reference proteome</keyword>
<dbReference type="SUPFAM" id="SSF53474">
    <property type="entry name" value="alpha/beta-Hydrolases"/>
    <property type="match status" value="1"/>
</dbReference>
<gene>
    <name evidence="1" type="ORF">HK099_004364</name>
</gene>
<dbReference type="EMBL" id="JADGJW010000304">
    <property type="protein sequence ID" value="KAJ3220429.1"/>
    <property type="molecule type" value="Genomic_DNA"/>
</dbReference>
<dbReference type="InterPro" id="IPR050471">
    <property type="entry name" value="AB_hydrolase"/>
</dbReference>
<sequence length="198" mass="22379">MGGMIATELCLLRPQTFVSCTLTSTHAGRTLPPLTMVTAGPKFFFAAKENKVFHKGKILFPESFYESDAPDDFKPESEFIISEKVKFEGYKMKHVIMESHIKRSKLTKPINPKVMLLQWGATITHYVSPDRLKDLSSSHIKFLVVCGLQDVVIRPSNSIYLAKQLDCKLELFENAGHGLIEQLAKQYNNLVENFINSV</sequence>
<name>A0AAD5U0T2_9FUNG</name>
<dbReference type="AlphaFoldDB" id="A0AAD5U0T2"/>
<dbReference type="Proteomes" id="UP001211065">
    <property type="component" value="Unassembled WGS sequence"/>
</dbReference>
<protein>
    <submittedName>
        <fullName evidence="1">Uncharacterized protein</fullName>
    </submittedName>
</protein>
<proteinExistence type="predicted"/>
<evidence type="ECO:0000313" key="1">
    <source>
        <dbReference type="EMBL" id="KAJ3220429.1"/>
    </source>
</evidence>
<dbReference type="InterPro" id="IPR029058">
    <property type="entry name" value="AB_hydrolase_fold"/>
</dbReference>
<dbReference type="PANTHER" id="PTHR43433">
    <property type="entry name" value="HYDROLASE, ALPHA/BETA FOLD FAMILY PROTEIN"/>
    <property type="match status" value="1"/>
</dbReference>
<dbReference type="PANTHER" id="PTHR43433:SF5">
    <property type="entry name" value="AB HYDROLASE-1 DOMAIN-CONTAINING PROTEIN"/>
    <property type="match status" value="1"/>
</dbReference>
<comment type="caution">
    <text evidence="1">The sequence shown here is derived from an EMBL/GenBank/DDBJ whole genome shotgun (WGS) entry which is preliminary data.</text>
</comment>
<accession>A0AAD5U0T2</accession>
<organism evidence="1 2">
    <name type="scientific">Clydaea vesicula</name>
    <dbReference type="NCBI Taxonomy" id="447962"/>
    <lineage>
        <taxon>Eukaryota</taxon>
        <taxon>Fungi</taxon>
        <taxon>Fungi incertae sedis</taxon>
        <taxon>Chytridiomycota</taxon>
        <taxon>Chytridiomycota incertae sedis</taxon>
        <taxon>Chytridiomycetes</taxon>
        <taxon>Lobulomycetales</taxon>
        <taxon>Lobulomycetaceae</taxon>
        <taxon>Clydaea</taxon>
    </lineage>
</organism>
<reference evidence="1" key="1">
    <citation type="submission" date="2020-05" db="EMBL/GenBank/DDBJ databases">
        <title>Phylogenomic resolution of chytrid fungi.</title>
        <authorList>
            <person name="Stajich J.E."/>
            <person name="Amses K."/>
            <person name="Simmons R."/>
            <person name="Seto K."/>
            <person name="Myers J."/>
            <person name="Bonds A."/>
            <person name="Quandt C.A."/>
            <person name="Barry K."/>
            <person name="Liu P."/>
            <person name="Grigoriev I."/>
            <person name="Longcore J.E."/>
            <person name="James T.Y."/>
        </authorList>
    </citation>
    <scope>NUCLEOTIDE SEQUENCE</scope>
    <source>
        <strain evidence="1">JEL0476</strain>
    </source>
</reference>
<dbReference type="Gene3D" id="3.40.50.1820">
    <property type="entry name" value="alpha/beta hydrolase"/>
    <property type="match status" value="1"/>
</dbReference>
<evidence type="ECO:0000313" key="2">
    <source>
        <dbReference type="Proteomes" id="UP001211065"/>
    </source>
</evidence>